<proteinExistence type="predicted"/>
<accession>S4PVG3</accession>
<protein>
    <submittedName>
        <fullName evidence="1">Uncharacterized protein</fullName>
    </submittedName>
</protein>
<feature type="non-terminal residue" evidence="1">
    <location>
        <position position="1"/>
    </location>
</feature>
<name>S4PVG3_9NEOP</name>
<sequence length="77" mass="9041">RVFLKSPRWVGRRVTTRSSILVVIEQRTVLPVFRYIPLVATYDTREMRKGDPHFIISIDKLIYLNTVLTYDNKSVTS</sequence>
<evidence type="ECO:0000313" key="1">
    <source>
        <dbReference type="EMBL" id="JAA83972.1"/>
    </source>
</evidence>
<dbReference type="EMBL" id="GAIX01008588">
    <property type="protein sequence ID" value="JAA83972.1"/>
    <property type="molecule type" value="Transcribed_RNA"/>
</dbReference>
<reference evidence="1" key="1">
    <citation type="journal article" date="2013" name="BMC Genomics">
        <title>Unscrambling butterfly oogenesis.</title>
        <authorList>
            <person name="Carter J.M."/>
            <person name="Baker S.C."/>
            <person name="Pink R."/>
            <person name="Carter D.R."/>
            <person name="Collins A."/>
            <person name="Tomlin J."/>
            <person name="Gibbs M."/>
            <person name="Breuker C.J."/>
        </authorList>
    </citation>
    <scope>NUCLEOTIDE SEQUENCE</scope>
    <source>
        <tissue evidence="1">Ovary</tissue>
    </source>
</reference>
<organism evidence="1">
    <name type="scientific">Pararge aegeria</name>
    <name type="common">speckled wood butterfly</name>
    <dbReference type="NCBI Taxonomy" id="116150"/>
    <lineage>
        <taxon>Eukaryota</taxon>
        <taxon>Metazoa</taxon>
        <taxon>Ecdysozoa</taxon>
        <taxon>Arthropoda</taxon>
        <taxon>Hexapoda</taxon>
        <taxon>Insecta</taxon>
        <taxon>Pterygota</taxon>
        <taxon>Neoptera</taxon>
        <taxon>Endopterygota</taxon>
        <taxon>Lepidoptera</taxon>
        <taxon>Glossata</taxon>
        <taxon>Ditrysia</taxon>
        <taxon>Papilionoidea</taxon>
        <taxon>Nymphalidae</taxon>
        <taxon>Satyrinae</taxon>
        <taxon>Satyrini</taxon>
        <taxon>Parargina</taxon>
        <taxon>Pararge</taxon>
    </lineage>
</organism>
<reference evidence="1" key="2">
    <citation type="submission" date="2013-05" db="EMBL/GenBank/DDBJ databases">
        <authorList>
            <person name="Carter J.-M."/>
            <person name="Baker S.C."/>
            <person name="Pink R."/>
            <person name="Carter D.R.F."/>
            <person name="Collins A."/>
            <person name="Tomlin J."/>
            <person name="Gibbs M."/>
            <person name="Breuker C.J."/>
        </authorList>
    </citation>
    <scope>NUCLEOTIDE SEQUENCE</scope>
    <source>
        <tissue evidence="1">Ovary</tissue>
    </source>
</reference>
<feature type="non-terminal residue" evidence="1">
    <location>
        <position position="77"/>
    </location>
</feature>
<dbReference type="AlphaFoldDB" id="S4PVG3"/>